<dbReference type="Gene3D" id="3.90.550.10">
    <property type="entry name" value="Spore Coat Polysaccharide Biosynthesis Protein SpsA, Chain A"/>
    <property type="match status" value="1"/>
</dbReference>
<evidence type="ECO:0000313" key="7">
    <source>
        <dbReference type="Proteomes" id="UP000437736"/>
    </source>
</evidence>
<dbReference type="InterPro" id="IPR029044">
    <property type="entry name" value="Nucleotide-diphossugar_trans"/>
</dbReference>
<evidence type="ECO:0000259" key="4">
    <source>
        <dbReference type="Pfam" id="PF00534"/>
    </source>
</evidence>
<evidence type="ECO:0000256" key="1">
    <source>
        <dbReference type="ARBA" id="ARBA00009481"/>
    </source>
</evidence>
<dbReference type="EMBL" id="WJHE01000196">
    <property type="protein sequence ID" value="MST32008.1"/>
    <property type="molecule type" value="Genomic_DNA"/>
</dbReference>
<dbReference type="SUPFAM" id="SSF53448">
    <property type="entry name" value="Nucleotide-diphospho-sugar transferases"/>
    <property type="match status" value="1"/>
</dbReference>
<dbReference type="PANTHER" id="PTHR12526:SF640">
    <property type="entry name" value="COLANIC ACID BIOSYNTHESIS GLYCOSYLTRANSFERASE WCAL-RELATED"/>
    <property type="match status" value="1"/>
</dbReference>
<evidence type="ECO:0000313" key="6">
    <source>
        <dbReference type="EMBL" id="MST32008.1"/>
    </source>
</evidence>
<dbReference type="SUPFAM" id="SSF53756">
    <property type="entry name" value="UDP-Glycosyltransferase/glycogen phosphorylase"/>
    <property type="match status" value="1"/>
</dbReference>
<protein>
    <submittedName>
        <fullName evidence="6">Glycosyltransferase</fullName>
    </submittedName>
</protein>
<evidence type="ECO:0000259" key="5">
    <source>
        <dbReference type="Pfam" id="PF00535"/>
    </source>
</evidence>
<dbReference type="InterPro" id="IPR001173">
    <property type="entry name" value="Glyco_trans_2-like"/>
</dbReference>
<comment type="similarity">
    <text evidence="1">Belongs to the glycosyltransferase group 1 family. Glycosyltransferase 4 subfamily.</text>
</comment>
<comment type="caution">
    <text evidence="6">The sequence shown here is derived from an EMBL/GenBank/DDBJ whole genome shotgun (WGS) entry which is preliminary data.</text>
</comment>
<evidence type="ECO:0000256" key="3">
    <source>
        <dbReference type="ARBA" id="ARBA00022679"/>
    </source>
</evidence>
<dbReference type="CDD" id="cd03801">
    <property type="entry name" value="GT4_PimA-like"/>
    <property type="match status" value="1"/>
</dbReference>
<dbReference type="Gene3D" id="3.40.50.2000">
    <property type="entry name" value="Glycogen Phosphorylase B"/>
    <property type="match status" value="2"/>
</dbReference>
<dbReference type="Proteomes" id="UP000437736">
    <property type="component" value="Unassembled WGS sequence"/>
</dbReference>
<dbReference type="Pfam" id="PF00534">
    <property type="entry name" value="Glycos_transf_1"/>
    <property type="match status" value="1"/>
</dbReference>
<evidence type="ECO:0000256" key="2">
    <source>
        <dbReference type="ARBA" id="ARBA00022676"/>
    </source>
</evidence>
<keyword evidence="2" id="KW-0328">Glycosyltransferase</keyword>
<dbReference type="CDD" id="cd00761">
    <property type="entry name" value="Glyco_tranf_GTA_type"/>
    <property type="match status" value="1"/>
</dbReference>
<dbReference type="PANTHER" id="PTHR12526">
    <property type="entry name" value="GLYCOSYLTRANSFERASE"/>
    <property type="match status" value="1"/>
</dbReference>
<gene>
    <name evidence="6" type="ORF">GHK86_04615</name>
</gene>
<proteinExistence type="inferred from homology"/>
<dbReference type="Pfam" id="PF00535">
    <property type="entry name" value="Glycos_transf_2"/>
    <property type="match status" value="1"/>
</dbReference>
<organism evidence="6 7">
    <name type="scientific">Acidiferrimicrobium australe</name>
    <dbReference type="NCBI Taxonomy" id="2664430"/>
    <lineage>
        <taxon>Bacteria</taxon>
        <taxon>Bacillati</taxon>
        <taxon>Actinomycetota</taxon>
        <taxon>Acidimicrobiia</taxon>
        <taxon>Acidimicrobiales</taxon>
        <taxon>Acidimicrobiaceae</taxon>
        <taxon>Acidiferrimicrobium</taxon>
    </lineage>
</organism>
<dbReference type="InterPro" id="IPR001296">
    <property type="entry name" value="Glyco_trans_1"/>
</dbReference>
<name>A0ABW9QR95_9ACTN</name>
<feature type="domain" description="Glycosyl transferase family 1" evidence="4">
    <location>
        <begin position="517"/>
        <end position="668"/>
    </location>
</feature>
<keyword evidence="3" id="KW-0808">Transferase</keyword>
<feature type="domain" description="Glycosyltransferase 2-like" evidence="5">
    <location>
        <begin position="11"/>
        <end position="143"/>
    </location>
</feature>
<sequence length="699" mass="75203">MVGGSGQTKMSVIIPAHDEEAVIGRCLGTLLEGAEPGELEVVVVCNGCRDGTAAAARAAAPEATVVELPQPGKAAALNEGDRWASAFPRVYLDADVEVSVVDLRRVAEALAQPGVLCAAPLPHFALRGRPWIVRKFYEAWERLPYLTQDMVGSGFYALSKEGRLRFDDFPDVTGDDHFVLQHFQPGERRAVAGASFVIHPPHSVRGLVAVRARVYRGNRELEDAGTPAPLQRRRGAIVALVRPGSVVPAAVYVLVNAVATFRSRWRPERWERDDSSRTIRDGSADPTHRIGYITSRYPSVSHTFVLREVRAGRAAGLDVRTFSVRRALPHELLSAVDREEAASTWSVRPVTPGIVARSVARAVLGHPVACAGLAVSVLGRARPGLRAHLWQLFYLTEAILLWEECRRQGVRHLHAHHANVAADLAWIVADLGERVDGPGTWTWTLTFHGSAELADVRGVNLAPKLAAAALVITVSDYTRAQLLSLLAAEEWAKVVVVHTGADLTRYRPAAAPPPAPPVEILSVGRIDPVKGYPVLLQALAELRERACRLTIVGGGDGLERLRDEAERLGLGGRVRLPGAVGQDELPELFRAAHIFCLPSFTESLPVVLMEAMAAGLPVVATEVAGIPELVEDQESGLLVPPGRADHLAAALARLLDDPAERRRLGAAGLARVRADFDAAASGRKVAALLAAVPLTHVGR</sequence>
<accession>A0ABW9QR95</accession>
<reference evidence="6 7" key="1">
    <citation type="submission" date="2019-11" db="EMBL/GenBank/DDBJ databases">
        <title>Acidiferrimicrobium australis gen. nov., sp. nov., an acidophilic and obligately heterotrophic, member of the Actinobacteria that catalyses dissimilatory oxido- reduction of iron isolated from metal-rich acidic water in Chile.</title>
        <authorList>
            <person name="Gonzalez D."/>
            <person name="Huber K."/>
            <person name="Hedrich S."/>
            <person name="Rojas-Villalobos C."/>
            <person name="Quatrini R."/>
            <person name="Dinamarca M.A."/>
            <person name="Schwarz A."/>
            <person name="Canales C."/>
            <person name="Nancucheo I."/>
        </authorList>
    </citation>
    <scope>NUCLEOTIDE SEQUENCE [LARGE SCALE GENOMIC DNA]</scope>
    <source>
        <strain evidence="6 7">USS-CCA1</strain>
    </source>
</reference>
<keyword evidence="7" id="KW-1185">Reference proteome</keyword>